<sequence>MHELTAEHKGVHPDETVVETEITVDDILKKKRQIGVQARELLSKAPGTLAPVAKRLLMQFLMLTLYTGIQALPSDLSAVEIARLGEKISEITTDCLAEERIEEFTFYPKRTSVASMRKAGANRGKFSLPPSINRVVAGSLKVFPRAYLLSNEAGTSKMPPGNLRRIFSSMFLNEGSLMNSESVKQTLCCRRENLETCDRASEVMLLNRLQLEEKSLSNSDMPASSDGTL</sequence>
<evidence type="ECO:0000313" key="1">
    <source>
        <dbReference type="EMBL" id="GAQ90327.1"/>
    </source>
</evidence>
<accession>A0A1Y1INY6</accession>
<organism evidence="1 2">
    <name type="scientific">Klebsormidium nitens</name>
    <name type="common">Green alga</name>
    <name type="synonym">Ulothrix nitens</name>
    <dbReference type="NCBI Taxonomy" id="105231"/>
    <lineage>
        <taxon>Eukaryota</taxon>
        <taxon>Viridiplantae</taxon>
        <taxon>Streptophyta</taxon>
        <taxon>Klebsormidiophyceae</taxon>
        <taxon>Klebsormidiales</taxon>
        <taxon>Klebsormidiaceae</taxon>
        <taxon>Klebsormidium</taxon>
    </lineage>
</organism>
<proteinExistence type="predicted"/>
<dbReference type="AlphaFoldDB" id="A0A1Y1INY6"/>
<gene>
    <name evidence="1" type="ORF">KFL_006280020</name>
</gene>
<keyword evidence="2" id="KW-1185">Reference proteome</keyword>
<dbReference type="Proteomes" id="UP000054558">
    <property type="component" value="Unassembled WGS sequence"/>
</dbReference>
<reference evidence="1 2" key="1">
    <citation type="journal article" date="2014" name="Nat. Commun.">
        <title>Klebsormidium flaccidum genome reveals primary factors for plant terrestrial adaptation.</title>
        <authorList>
            <person name="Hori K."/>
            <person name="Maruyama F."/>
            <person name="Fujisawa T."/>
            <person name="Togashi T."/>
            <person name="Yamamoto N."/>
            <person name="Seo M."/>
            <person name="Sato S."/>
            <person name="Yamada T."/>
            <person name="Mori H."/>
            <person name="Tajima N."/>
            <person name="Moriyama T."/>
            <person name="Ikeuchi M."/>
            <person name="Watanabe M."/>
            <person name="Wada H."/>
            <person name="Kobayashi K."/>
            <person name="Saito M."/>
            <person name="Masuda T."/>
            <person name="Sasaki-Sekimoto Y."/>
            <person name="Mashiguchi K."/>
            <person name="Awai K."/>
            <person name="Shimojima M."/>
            <person name="Masuda S."/>
            <person name="Iwai M."/>
            <person name="Nobusawa T."/>
            <person name="Narise T."/>
            <person name="Kondo S."/>
            <person name="Saito H."/>
            <person name="Sato R."/>
            <person name="Murakawa M."/>
            <person name="Ihara Y."/>
            <person name="Oshima-Yamada Y."/>
            <person name="Ohtaka K."/>
            <person name="Satoh M."/>
            <person name="Sonobe K."/>
            <person name="Ishii M."/>
            <person name="Ohtani R."/>
            <person name="Kanamori-Sato M."/>
            <person name="Honoki R."/>
            <person name="Miyazaki D."/>
            <person name="Mochizuki H."/>
            <person name="Umetsu J."/>
            <person name="Higashi K."/>
            <person name="Shibata D."/>
            <person name="Kamiya Y."/>
            <person name="Sato N."/>
            <person name="Nakamura Y."/>
            <person name="Tabata S."/>
            <person name="Ida S."/>
            <person name="Kurokawa K."/>
            <person name="Ohta H."/>
        </authorList>
    </citation>
    <scope>NUCLEOTIDE SEQUENCE [LARGE SCALE GENOMIC DNA]</scope>
    <source>
        <strain evidence="1 2">NIES-2285</strain>
    </source>
</reference>
<evidence type="ECO:0000313" key="2">
    <source>
        <dbReference type="Proteomes" id="UP000054558"/>
    </source>
</evidence>
<name>A0A1Y1INY6_KLENI</name>
<dbReference type="EMBL" id="DF237577">
    <property type="protein sequence ID" value="GAQ90327.1"/>
    <property type="molecule type" value="Genomic_DNA"/>
</dbReference>
<protein>
    <submittedName>
        <fullName evidence="1">Uncharacterized protein</fullName>
    </submittedName>
</protein>